<feature type="compositionally biased region" description="Low complexity" evidence="1">
    <location>
        <begin position="327"/>
        <end position="340"/>
    </location>
</feature>
<keyword evidence="2" id="KW-0812">Transmembrane</keyword>
<dbReference type="Proteomes" id="UP000799441">
    <property type="component" value="Unassembled WGS sequence"/>
</dbReference>
<keyword evidence="2" id="KW-0472">Membrane</keyword>
<evidence type="ECO:0000313" key="3">
    <source>
        <dbReference type="EMBL" id="KAF2722694.1"/>
    </source>
</evidence>
<feature type="region of interest" description="Disordered" evidence="1">
    <location>
        <begin position="165"/>
        <end position="205"/>
    </location>
</feature>
<dbReference type="AlphaFoldDB" id="A0A9P4QAA1"/>
<evidence type="ECO:0000313" key="4">
    <source>
        <dbReference type="Proteomes" id="UP000799441"/>
    </source>
</evidence>
<feature type="region of interest" description="Disordered" evidence="1">
    <location>
        <begin position="57"/>
        <end position="76"/>
    </location>
</feature>
<keyword evidence="2" id="KW-1133">Transmembrane helix</keyword>
<feature type="region of interest" description="Disordered" evidence="1">
    <location>
        <begin position="232"/>
        <end position="310"/>
    </location>
</feature>
<feature type="compositionally biased region" description="Polar residues" evidence="1">
    <location>
        <begin position="374"/>
        <end position="383"/>
    </location>
</feature>
<dbReference type="PANTHER" id="PTHR40623">
    <property type="entry name" value="INTEGRAL MEMBRANE PROTEIN"/>
    <property type="match status" value="1"/>
</dbReference>
<feature type="compositionally biased region" description="Basic and acidic residues" evidence="1">
    <location>
        <begin position="135"/>
        <end position="148"/>
    </location>
</feature>
<comment type="caution">
    <text evidence="3">The sequence shown here is derived from an EMBL/GenBank/DDBJ whole genome shotgun (WGS) entry which is preliminary data.</text>
</comment>
<reference evidence="3" key="1">
    <citation type="journal article" date="2020" name="Stud. Mycol.">
        <title>101 Dothideomycetes genomes: a test case for predicting lifestyles and emergence of pathogens.</title>
        <authorList>
            <person name="Haridas S."/>
            <person name="Albert R."/>
            <person name="Binder M."/>
            <person name="Bloem J."/>
            <person name="Labutti K."/>
            <person name="Salamov A."/>
            <person name="Andreopoulos B."/>
            <person name="Baker S."/>
            <person name="Barry K."/>
            <person name="Bills G."/>
            <person name="Bluhm B."/>
            <person name="Cannon C."/>
            <person name="Castanera R."/>
            <person name="Culley D."/>
            <person name="Daum C."/>
            <person name="Ezra D."/>
            <person name="Gonzalez J."/>
            <person name="Henrissat B."/>
            <person name="Kuo A."/>
            <person name="Liang C."/>
            <person name="Lipzen A."/>
            <person name="Lutzoni F."/>
            <person name="Magnuson J."/>
            <person name="Mondo S."/>
            <person name="Nolan M."/>
            <person name="Ohm R."/>
            <person name="Pangilinan J."/>
            <person name="Park H.-J."/>
            <person name="Ramirez L."/>
            <person name="Alfaro M."/>
            <person name="Sun H."/>
            <person name="Tritt A."/>
            <person name="Yoshinaga Y."/>
            <person name="Zwiers L.-H."/>
            <person name="Turgeon B."/>
            <person name="Goodwin S."/>
            <person name="Spatafora J."/>
            <person name="Crous P."/>
            <person name="Grigoriev I."/>
        </authorList>
    </citation>
    <scope>NUCLEOTIDE SEQUENCE</scope>
    <source>
        <strain evidence="3">CBS 116435</strain>
    </source>
</reference>
<dbReference type="EMBL" id="MU003781">
    <property type="protein sequence ID" value="KAF2722694.1"/>
    <property type="molecule type" value="Genomic_DNA"/>
</dbReference>
<proteinExistence type="predicted"/>
<organism evidence="3 4">
    <name type="scientific">Polychaeton citri CBS 116435</name>
    <dbReference type="NCBI Taxonomy" id="1314669"/>
    <lineage>
        <taxon>Eukaryota</taxon>
        <taxon>Fungi</taxon>
        <taxon>Dikarya</taxon>
        <taxon>Ascomycota</taxon>
        <taxon>Pezizomycotina</taxon>
        <taxon>Dothideomycetes</taxon>
        <taxon>Dothideomycetidae</taxon>
        <taxon>Capnodiales</taxon>
        <taxon>Capnodiaceae</taxon>
        <taxon>Polychaeton</taxon>
    </lineage>
</organism>
<feature type="transmembrane region" description="Helical" evidence="2">
    <location>
        <begin position="14"/>
        <end position="35"/>
    </location>
</feature>
<protein>
    <submittedName>
        <fullName evidence="3">Uncharacterized protein</fullName>
    </submittedName>
</protein>
<dbReference type="PROSITE" id="PS51257">
    <property type="entry name" value="PROKAR_LIPOPROTEIN"/>
    <property type="match status" value="1"/>
</dbReference>
<keyword evidence="4" id="KW-1185">Reference proteome</keyword>
<accession>A0A9P4QAA1</accession>
<evidence type="ECO:0000256" key="2">
    <source>
        <dbReference type="SAM" id="Phobius"/>
    </source>
</evidence>
<gene>
    <name evidence="3" type="ORF">K431DRAFT_221640</name>
</gene>
<feature type="compositionally biased region" description="Basic and acidic residues" evidence="1">
    <location>
        <begin position="459"/>
        <end position="468"/>
    </location>
</feature>
<feature type="compositionally biased region" description="Basic and acidic residues" evidence="1">
    <location>
        <begin position="421"/>
        <end position="438"/>
    </location>
</feature>
<dbReference type="OrthoDB" id="5426165at2759"/>
<feature type="compositionally biased region" description="Basic and acidic residues" evidence="1">
    <location>
        <begin position="57"/>
        <end position="74"/>
    </location>
</feature>
<name>A0A9P4QAA1_9PEZI</name>
<feature type="region of interest" description="Disordered" evidence="1">
    <location>
        <begin position="126"/>
        <end position="148"/>
    </location>
</feature>
<feature type="region of interest" description="Disordered" evidence="1">
    <location>
        <begin position="327"/>
        <end position="521"/>
    </location>
</feature>
<dbReference type="PANTHER" id="PTHR40623:SF2">
    <property type="entry name" value="INTEGRAL MEMBRANE PROTEIN"/>
    <property type="match status" value="1"/>
</dbReference>
<sequence>MVRFFNGWELWEKMVFVLGCAIVVVVLLGCSKLTYTHWRLRKLGAIAEKQRQEQALRRELSEKRRPPGTRKEGDVPFGVRAIESGIEVEGVWISRNNSPEPTSSREASRTSSIFEIVPKALHETDLENQSPDKQPQSHDTEHPLKPLEIHPRVVNQFNEALLAEKLPRTVASKQPSRDPSPEMSSIKPGNIPQCPPVSYSRFSNTSVGLRNSQTASSLDGLEAIHRASTSYYSPENGYGHSDDSESSQPSSGCGGGGDSISASAPMLLNPVSDKEKHQSADAALLNERRISQAAETGQLTPRTRRPLASEDWTAAAAADLALRSLQEARVASRSRSASPAGSGIESLPPAIRKHSLPNVTPFTEFVQSAPPSPGNSSVFSLASENNEARTTTPANTRTRPTLASSNSAPLFPTKASEEDESQSKRASFERQSSRESRVLRGHGTGFEILQPGSLNPRLPAEHPMERQRAPPPVSLRNFTRARSSSHSSVGSARKLQRKRRESMDSSTSASSGRKSRNSLLH</sequence>
<evidence type="ECO:0000256" key="1">
    <source>
        <dbReference type="SAM" id="MobiDB-lite"/>
    </source>
</evidence>
<feature type="compositionally biased region" description="Low complexity" evidence="1">
    <location>
        <begin position="384"/>
        <end position="401"/>
    </location>
</feature>